<reference evidence="1 2" key="1">
    <citation type="journal article" date="2023" name="bioRxiv">
        <title>High-quality genome assemblies of four members of thePodospora anserinaspecies complex.</title>
        <authorList>
            <person name="Ament-Velasquez S.L."/>
            <person name="Vogan A.A."/>
            <person name="Wallerman O."/>
            <person name="Hartmann F."/>
            <person name="Gautier V."/>
            <person name="Silar P."/>
            <person name="Giraud T."/>
            <person name="Johannesson H."/>
        </authorList>
    </citation>
    <scope>NUCLEOTIDE SEQUENCE [LARGE SCALE GENOMIC DNA]</scope>
    <source>
        <strain evidence="1 2">CBS 112042</strain>
    </source>
</reference>
<dbReference type="RefSeq" id="XP_062729188.1">
    <property type="nucleotide sequence ID" value="XM_062872950.1"/>
</dbReference>
<dbReference type="GeneID" id="87892297"/>
<comment type="caution">
    <text evidence="1">The sequence shown here is derived from an EMBL/GenBank/DDBJ whole genome shotgun (WGS) entry which is preliminary data.</text>
</comment>
<dbReference type="InterPro" id="IPR036928">
    <property type="entry name" value="AS_sf"/>
</dbReference>
<dbReference type="Proteomes" id="UP001322138">
    <property type="component" value="Unassembled WGS sequence"/>
</dbReference>
<dbReference type="EMBL" id="JAFFGZ010000008">
    <property type="protein sequence ID" value="KAK4640212.1"/>
    <property type="molecule type" value="Genomic_DNA"/>
</dbReference>
<evidence type="ECO:0000313" key="2">
    <source>
        <dbReference type="Proteomes" id="UP001322138"/>
    </source>
</evidence>
<accession>A0ABR0FBA2</accession>
<dbReference type="Gene3D" id="3.90.1300.10">
    <property type="entry name" value="Amidase signature (AS) domain"/>
    <property type="match status" value="1"/>
</dbReference>
<dbReference type="PANTHER" id="PTHR42678:SF34">
    <property type="entry name" value="OS04G0183300 PROTEIN"/>
    <property type="match status" value="1"/>
</dbReference>
<dbReference type="SUPFAM" id="SSF75304">
    <property type="entry name" value="Amidase signature (AS) enzymes"/>
    <property type="match status" value="1"/>
</dbReference>
<dbReference type="PANTHER" id="PTHR42678">
    <property type="entry name" value="AMIDASE"/>
    <property type="match status" value="1"/>
</dbReference>
<name>A0ABR0FBA2_9PEZI</name>
<proteinExistence type="predicted"/>
<gene>
    <name evidence="1" type="ORF">QC761_0089640</name>
</gene>
<protein>
    <submittedName>
        <fullName evidence="1">Uncharacterized protein</fullName>
    </submittedName>
</protein>
<sequence length="138" mass="15535">MAKEIERMRDLGGTRGIDAVIDTHKADAIVFPSVCSSDVPGLVGYPVVCVPLGFLPEGTEVERNTKGRFGGASAWHTFIGKPFTEEKLIELAYAFEQHTQIGRQRKPVVVPVADICDILRERRVVWRVWGKLREWFVI</sequence>
<organism evidence="1 2">
    <name type="scientific">Podospora bellae-mahoneyi</name>
    <dbReference type="NCBI Taxonomy" id="2093777"/>
    <lineage>
        <taxon>Eukaryota</taxon>
        <taxon>Fungi</taxon>
        <taxon>Dikarya</taxon>
        <taxon>Ascomycota</taxon>
        <taxon>Pezizomycotina</taxon>
        <taxon>Sordariomycetes</taxon>
        <taxon>Sordariomycetidae</taxon>
        <taxon>Sordariales</taxon>
        <taxon>Podosporaceae</taxon>
        <taxon>Podospora</taxon>
    </lineage>
</organism>
<evidence type="ECO:0000313" key="1">
    <source>
        <dbReference type="EMBL" id="KAK4640212.1"/>
    </source>
</evidence>
<keyword evidence="2" id="KW-1185">Reference proteome</keyword>